<dbReference type="AlphaFoldDB" id="A0A4C1XQG9"/>
<dbReference type="EMBL" id="BGZK01000899">
    <property type="protein sequence ID" value="GBP64487.1"/>
    <property type="molecule type" value="Genomic_DNA"/>
</dbReference>
<accession>A0A4C1XQG9</accession>
<sequence>MGYECPESDQEKFFRMATPVASRATMHASSANSSRRKGNRPVTVSCDILCRGDSLQASSIVHVTRRRHPRVPSDRAR</sequence>
<dbReference type="Proteomes" id="UP000299102">
    <property type="component" value="Unassembled WGS sequence"/>
</dbReference>
<reference evidence="1 2" key="1">
    <citation type="journal article" date="2019" name="Commun. Biol.">
        <title>The bagworm genome reveals a unique fibroin gene that provides high tensile strength.</title>
        <authorList>
            <person name="Kono N."/>
            <person name="Nakamura H."/>
            <person name="Ohtoshi R."/>
            <person name="Tomita M."/>
            <person name="Numata K."/>
            <person name="Arakawa K."/>
        </authorList>
    </citation>
    <scope>NUCLEOTIDE SEQUENCE [LARGE SCALE GENOMIC DNA]</scope>
</reference>
<organism evidence="1 2">
    <name type="scientific">Eumeta variegata</name>
    <name type="common">Bagworm moth</name>
    <name type="synonym">Eumeta japonica</name>
    <dbReference type="NCBI Taxonomy" id="151549"/>
    <lineage>
        <taxon>Eukaryota</taxon>
        <taxon>Metazoa</taxon>
        <taxon>Ecdysozoa</taxon>
        <taxon>Arthropoda</taxon>
        <taxon>Hexapoda</taxon>
        <taxon>Insecta</taxon>
        <taxon>Pterygota</taxon>
        <taxon>Neoptera</taxon>
        <taxon>Endopterygota</taxon>
        <taxon>Lepidoptera</taxon>
        <taxon>Glossata</taxon>
        <taxon>Ditrysia</taxon>
        <taxon>Tineoidea</taxon>
        <taxon>Psychidae</taxon>
        <taxon>Oiketicinae</taxon>
        <taxon>Eumeta</taxon>
    </lineage>
</organism>
<evidence type="ECO:0000313" key="2">
    <source>
        <dbReference type="Proteomes" id="UP000299102"/>
    </source>
</evidence>
<gene>
    <name evidence="1" type="ORF">EVAR_49283_1</name>
</gene>
<comment type="caution">
    <text evidence="1">The sequence shown here is derived from an EMBL/GenBank/DDBJ whole genome shotgun (WGS) entry which is preliminary data.</text>
</comment>
<proteinExistence type="predicted"/>
<protein>
    <submittedName>
        <fullName evidence="1">Uncharacterized protein</fullName>
    </submittedName>
</protein>
<keyword evidence="2" id="KW-1185">Reference proteome</keyword>
<evidence type="ECO:0000313" key="1">
    <source>
        <dbReference type="EMBL" id="GBP64487.1"/>
    </source>
</evidence>
<name>A0A4C1XQG9_EUMVA</name>